<reference evidence="1" key="2">
    <citation type="submission" date="2020-09" db="EMBL/GenBank/DDBJ databases">
        <authorList>
            <person name="Sun Q."/>
            <person name="Kim S."/>
        </authorList>
    </citation>
    <scope>NUCLEOTIDE SEQUENCE</scope>
    <source>
        <strain evidence="1">KCTC 12711</strain>
    </source>
</reference>
<keyword evidence="2" id="KW-1185">Reference proteome</keyword>
<reference evidence="1" key="1">
    <citation type="journal article" date="2014" name="Int. J. Syst. Evol. Microbiol.">
        <title>Complete genome sequence of Corynebacterium casei LMG S-19264T (=DSM 44701T), isolated from a smear-ripened cheese.</title>
        <authorList>
            <consortium name="US DOE Joint Genome Institute (JGI-PGF)"/>
            <person name="Walter F."/>
            <person name="Albersmeier A."/>
            <person name="Kalinowski J."/>
            <person name="Ruckert C."/>
        </authorList>
    </citation>
    <scope>NUCLEOTIDE SEQUENCE</scope>
    <source>
        <strain evidence="1">KCTC 12711</strain>
    </source>
</reference>
<evidence type="ECO:0000313" key="1">
    <source>
        <dbReference type="EMBL" id="GGZ96862.1"/>
    </source>
</evidence>
<name>A0A918RHA0_9GAMM</name>
<dbReference type="RefSeq" id="WP_189398085.1">
    <property type="nucleotide sequence ID" value="NZ_BMXA01000001.1"/>
</dbReference>
<protein>
    <submittedName>
        <fullName evidence="1">Uncharacterized protein</fullName>
    </submittedName>
</protein>
<organism evidence="1 2">
    <name type="scientific">Arenicella chitinivorans</name>
    <dbReference type="NCBI Taxonomy" id="1329800"/>
    <lineage>
        <taxon>Bacteria</taxon>
        <taxon>Pseudomonadati</taxon>
        <taxon>Pseudomonadota</taxon>
        <taxon>Gammaproteobacteria</taxon>
        <taxon>Arenicellales</taxon>
        <taxon>Arenicellaceae</taxon>
        <taxon>Arenicella</taxon>
    </lineage>
</organism>
<dbReference type="Proteomes" id="UP000614811">
    <property type="component" value="Unassembled WGS sequence"/>
</dbReference>
<evidence type="ECO:0000313" key="2">
    <source>
        <dbReference type="Proteomes" id="UP000614811"/>
    </source>
</evidence>
<gene>
    <name evidence="1" type="ORF">GCM10008090_01380</name>
</gene>
<proteinExistence type="predicted"/>
<accession>A0A918RHA0</accession>
<sequence length="66" mass="7171">MKTKFKTCTATSLWFGLGLAMAVLVLKPVSFELYASKWPLSGIQAHLDGVETISVAAPRRALSVFD</sequence>
<comment type="caution">
    <text evidence="1">The sequence shown here is derived from an EMBL/GenBank/DDBJ whole genome shotgun (WGS) entry which is preliminary data.</text>
</comment>
<dbReference type="AlphaFoldDB" id="A0A918RHA0"/>
<dbReference type="EMBL" id="BMXA01000001">
    <property type="protein sequence ID" value="GGZ96862.1"/>
    <property type="molecule type" value="Genomic_DNA"/>
</dbReference>